<protein>
    <recommendedName>
        <fullName evidence="4">Telomerase Cajal body protein 1</fullName>
    </recommendedName>
</protein>
<reference evidence="2" key="1">
    <citation type="submission" date="2021-01" db="EMBL/GenBank/DDBJ databases">
        <authorList>
            <person name="Kaushik A."/>
        </authorList>
    </citation>
    <scope>NUCLEOTIDE SEQUENCE</scope>
    <source>
        <strain evidence="2">AG1-1C</strain>
    </source>
</reference>
<dbReference type="InterPro" id="IPR036322">
    <property type="entry name" value="WD40_repeat_dom_sf"/>
</dbReference>
<feature type="region of interest" description="Disordered" evidence="1">
    <location>
        <begin position="408"/>
        <end position="427"/>
    </location>
</feature>
<accession>A0A8H2WBZ0</accession>
<dbReference type="InterPro" id="IPR051150">
    <property type="entry name" value="SWT21/TCAB1_mRNA_Telomere"/>
</dbReference>
<evidence type="ECO:0000256" key="1">
    <source>
        <dbReference type="SAM" id="MobiDB-lite"/>
    </source>
</evidence>
<dbReference type="EMBL" id="CAJMWS010000096">
    <property type="protein sequence ID" value="CAE6360885.1"/>
    <property type="molecule type" value="Genomic_DNA"/>
</dbReference>
<evidence type="ECO:0000313" key="3">
    <source>
        <dbReference type="Proteomes" id="UP000663846"/>
    </source>
</evidence>
<dbReference type="InterPro" id="IPR015943">
    <property type="entry name" value="WD40/YVTN_repeat-like_dom_sf"/>
</dbReference>
<dbReference type="SUPFAM" id="SSF50978">
    <property type="entry name" value="WD40 repeat-like"/>
    <property type="match status" value="1"/>
</dbReference>
<proteinExistence type="predicted"/>
<gene>
    <name evidence="2" type="ORF">RDB_LOCUS18843</name>
</gene>
<dbReference type="Gene3D" id="2.130.10.10">
    <property type="entry name" value="YVTN repeat-like/Quinoprotein amine dehydrogenase"/>
    <property type="match status" value="1"/>
</dbReference>
<dbReference type="PANTHER" id="PTHR13211:SF0">
    <property type="entry name" value="TELOMERASE CAJAL BODY PROTEIN 1"/>
    <property type="match status" value="1"/>
</dbReference>
<dbReference type="InterPro" id="IPR001680">
    <property type="entry name" value="WD40_rpt"/>
</dbReference>
<sequence>MLRMNSSPSRLPLNTVDDDDSVVQSAVAAVTQQLTVENLPTTGDKLDHGEPIPNIYNKHLVLATADESTSTPAPVDTFSDPPNPPSLRPHSTLVLSSFSENHNFFRNVHWCMDGTSLLGITEDASLEILDLAKEDDGVVLKHRLSLPQPAPILSTAWFPTASVSEPASFCFAAAIRDTPIKLFDASDGRVRASYRIVDHRERFVAPHCMAFNMYMNRLYCGFEDAIEVFDVHYPGEGTRLNTVPTKKSRDGIRGIISSLAFAPDWSGIYAAGSFGGSIALYTEDTGAQTQSWLEGAEGGITQIRFNPSQAHLVYAAFRRTPRIARWDLRNPSEPDRLYDRGLVSTNQRLSFDTSPDGRWLVAGDERGRILVFDALEEKGLVDALGAHNDSIGAVTFHPTKNYAASISGSRHFEDTPSVTSDSEESEDLEDLKIMVPGTGVRGSAVRHRTTGPTVTDNSLKLWSM</sequence>
<organism evidence="2 3">
    <name type="scientific">Rhizoctonia solani</name>
    <dbReference type="NCBI Taxonomy" id="456999"/>
    <lineage>
        <taxon>Eukaryota</taxon>
        <taxon>Fungi</taxon>
        <taxon>Dikarya</taxon>
        <taxon>Basidiomycota</taxon>
        <taxon>Agaricomycotina</taxon>
        <taxon>Agaricomycetes</taxon>
        <taxon>Cantharellales</taxon>
        <taxon>Ceratobasidiaceae</taxon>
        <taxon>Rhizoctonia</taxon>
    </lineage>
</organism>
<evidence type="ECO:0000313" key="2">
    <source>
        <dbReference type="EMBL" id="CAE6360885.1"/>
    </source>
</evidence>
<feature type="region of interest" description="Disordered" evidence="1">
    <location>
        <begin position="67"/>
        <end position="86"/>
    </location>
</feature>
<evidence type="ECO:0008006" key="4">
    <source>
        <dbReference type="Google" id="ProtNLM"/>
    </source>
</evidence>
<dbReference type="SMART" id="SM00320">
    <property type="entry name" value="WD40"/>
    <property type="match status" value="6"/>
</dbReference>
<dbReference type="PANTHER" id="PTHR13211">
    <property type="entry name" value="TELOMERASE CAJAL BODY PROTEIN 1"/>
    <property type="match status" value="1"/>
</dbReference>
<name>A0A8H2WBZ0_9AGAM</name>
<comment type="caution">
    <text evidence="2">The sequence shown here is derived from an EMBL/GenBank/DDBJ whole genome shotgun (WGS) entry which is preliminary data.</text>
</comment>
<dbReference type="AlphaFoldDB" id="A0A8H2WBZ0"/>
<dbReference type="Proteomes" id="UP000663846">
    <property type="component" value="Unassembled WGS sequence"/>
</dbReference>